<keyword evidence="4 6" id="KW-0472">Membrane</keyword>
<feature type="transmembrane region" description="Helical" evidence="6">
    <location>
        <begin position="301"/>
        <end position="320"/>
    </location>
</feature>
<evidence type="ECO:0000313" key="8">
    <source>
        <dbReference type="Proteomes" id="UP001212997"/>
    </source>
</evidence>
<feature type="transmembrane region" description="Helical" evidence="6">
    <location>
        <begin position="53"/>
        <end position="73"/>
    </location>
</feature>
<feature type="region of interest" description="Disordered" evidence="5">
    <location>
        <begin position="333"/>
        <end position="357"/>
    </location>
</feature>
<dbReference type="PANTHER" id="PTHR31465">
    <property type="entry name" value="PROTEIN RTA1-RELATED"/>
    <property type="match status" value="1"/>
</dbReference>
<evidence type="ECO:0000313" key="7">
    <source>
        <dbReference type="EMBL" id="KAJ3488554.1"/>
    </source>
</evidence>
<dbReference type="Proteomes" id="UP001212997">
    <property type="component" value="Unassembled WGS sequence"/>
</dbReference>
<evidence type="ECO:0000256" key="1">
    <source>
        <dbReference type="ARBA" id="ARBA00004141"/>
    </source>
</evidence>
<accession>A0AAD5YH82</accession>
<evidence type="ECO:0000256" key="4">
    <source>
        <dbReference type="ARBA" id="ARBA00023136"/>
    </source>
</evidence>
<name>A0AAD5YH82_9APHY</name>
<feature type="transmembrane region" description="Helical" evidence="6">
    <location>
        <begin position="85"/>
        <end position="108"/>
    </location>
</feature>
<keyword evidence="8" id="KW-1185">Reference proteome</keyword>
<dbReference type="PANTHER" id="PTHR31465:SF9">
    <property type="entry name" value="SPHINGOID LONG-CHAIN BASE TRANSPORTER RSB1"/>
    <property type="match status" value="1"/>
</dbReference>
<sequence>MASNITHYSPDVVAPDGTILKSPFYNYLLTEFLIVCDYVALHLGQALYFRMWFLLPTACLAGVGEVIGWSGRVWSSISPLLKTPFLIQIVATVLAPTPFLAAIFILFARVTGLLGTQYSRLSPKWCKRLVSLIIRRSSRYIFPPDSRVFLSCDFISLIVQGVGGGLAASAQNATSRNLGANIMLGGIIFQFASLIIFIGLSIEYMIRYTYNIPIHRTRAWSSDTTLAYKATWDTKFKAFLGGLTFITACILVRSIYRLIELSEGWNGPIISTQLYFSKIMPLNRLIPLTDSIFLPKDVLDGAMIVLSLFALDVFHPGYFLKGQNVTRRTVNRAVNDDEPGGVSTEEVPLSTIQPKVE</sequence>
<feature type="transmembrane region" description="Helical" evidence="6">
    <location>
        <begin position="182"/>
        <end position="206"/>
    </location>
</feature>
<feature type="transmembrane region" description="Helical" evidence="6">
    <location>
        <begin position="148"/>
        <end position="170"/>
    </location>
</feature>
<evidence type="ECO:0008006" key="9">
    <source>
        <dbReference type="Google" id="ProtNLM"/>
    </source>
</evidence>
<dbReference type="AlphaFoldDB" id="A0AAD5YH82"/>
<evidence type="ECO:0000256" key="2">
    <source>
        <dbReference type="ARBA" id="ARBA00022692"/>
    </source>
</evidence>
<dbReference type="EMBL" id="JANAWD010000064">
    <property type="protein sequence ID" value="KAJ3488554.1"/>
    <property type="molecule type" value="Genomic_DNA"/>
</dbReference>
<evidence type="ECO:0000256" key="5">
    <source>
        <dbReference type="SAM" id="MobiDB-lite"/>
    </source>
</evidence>
<keyword evidence="2 6" id="KW-0812">Transmembrane</keyword>
<protein>
    <recommendedName>
        <fullName evidence="9">RTA1-domain-containing protein</fullName>
    </recommendedName>
</protein>
<keyword evidence="3 6" id="KW-1133">Transmembrane helix</keyword>
<dbReference type="InterPro" id="IPR007568">
    <property type="entry name" value="RTA1"/>
</dbReference>
<comment type="subcellular location">
    <subcellularLocation>
        <location evidence="1">Membrane</location>
        <topology evidence="1">Multi-pass membrane protein</topology>
    </subcellularLocation>
</comment>
<dbReference type="Pfam" id="PF04479">
    <property type="entry name" value="RTA1"/>
    <property type="match status" value="2"/>
</dbReference>
<reference evidence="7" key="1">
    <citation type="submission" date="2022-07" db="EMBL/GenBank/DDBJ databases">
        <title>Genome Sequence of Physisporinus lineatus.</title>
        <authorList>
            <person name="Buettner E."/>
        </authorList>
    </citation>
    <scope>NUCLEOTIDE SEQUENCE</scope>
    <source>
        <strain evidence="7">VT162</strain>
    </source>
</reference>
<evidence type="ECO:0000256" key="6">
    <source>
        <dbReference type="SAM" id="Phobius"/>
    </source>
</evidence>
<proteinExistence type="predicted"/>
<feature type="transmembrane region" description="Helical" evidence="6">
    <location>
        <begin position="238"/>
        <end position="256"/>
    </location>
</feature>
<evidence type="ECO:0000256" key="3">
    <source>
        <dbReference type="ARBA" id="ARBA00022989"/>
    </source>
</evidence>
<gene>
    <name evidence="7" type="ORF">NLI96_g2763</name>
</gene>
<dbReference type="GO" id="GO:0005886">
    <property type="term" value="C:plasma membrane"/>
    <property type="evidence" value="ECO:0007669"/>
    <property type="project" value="TreeGrafter"/>
</dbReference>
<dbReference type="GO" id="GO:0000324">
    <property type="term" value="C:fungal-type vacuole"/>
    <property type="evidence" value="ECO:0007669"/>
    <property type="project" value="TreeGrafter"/>
</dbReference>
<organism evidence="7 8">
    <name type="scientific">Meripilus lineatus</name>
    <dbReference type="NCBI Taxonomy" id="2056292"/>
    <lineage>
        <taxon>Eukaryota</taxon>
        <taxon>Fungi</taxon>
        <taxon>Dikarya</taxon>
        <taxon>Basidiomycota</taxon>
        <taxon>Agaricomycotina</taxon>
        <taxon>Agaricomycetes</taxon>
        <taxon>Polyporales</taxon>
        <taxon>Meripilaceae</taxon>
        <taxon>Meripilus</taxon>
    </lineage>
</organism>
<comment type="caution">
    <text evidence="7">The sequence shown here is derived from an EMBL/GenBank/DDBJ whole genome shotgun (WGS) entry which is preliminary data.</text>
</comment>